<comment type="caution">
    <text evidence="2">The sequence shown here is derived from an EMBL/GenBank/DDBJ whole genome shotgun (WGS) entry which is preliminary data.</text>
</comment>
<evidence type="ECO:0000313" key="3">
    <source>
        <dbReference type="Proteomes" id="UP000294613"/>
    </source>
</evidence>
<dbReference type="RefSeq" id="WP_116442444.1">
    <property type="nucleotide sequence ID" value="NZ_BHEO01000008.1"/>
</dbReference>
<proteinExistence type="predicted"/>
<accession>A0A4R3JJP9</accession>
<dbReference type="AlphaFoldDB" id="A0A4R3JJP9"/>
<keyword evidence="4" id="KW-1185">Reference proteome</keyword>
<organism evidence="2 3">
    <name type="scientific">Faecalimonas umbilicata</name>
    <dbReference type="NCBI Taxonomy" id="1912855"/>
    <lineage>
        <taxon>Bacteria</taxon>
        <taxon>Bacillati</taxon>
        <taxon>Bacillota</taxon>
        <taxon>Clostridia</taxon>
        <taxon>Lachnospirales</taxon>
        <taxon>Lachnospiraceae</taxon>
        <taxon>Faecalimonas</taxon>
    </lineage>
</organism>
<protein>
    <submittedName>
        <fullName evidence="2">Uncharacterized protein</fullName>
    </submittedName>
</protein>
<reference evidence="2 3" key="2">
    <citation type="submission" date="2019-03" db="EMBL/GenBank/DDBJ databases">
        <title>Genomic Encyclopedia of Type Strains, Phase IV (KMG-IV): sequencing the most valuable type-strain genomes for metagenomic binning, comparative biology and taxonomic classification.</title>
        <authorList>
            <person name="Goeker M."/>
        </authorList>
    </citation>
    <scope>NUCLEOTIDE SEQUENCE [LARGE SCALE GENOMIC DNA]</scope>
    <source>
        <strain evidence="2 3">DSM 103426</strain>
    </source>
</reference>
<dbReference type="EMBL" id="SLZV01000022">
    <property type="protein sequence ID" value="TCS65543.1"/>
    <property type="molecule type" value="Genomic_DNA"/>
</dbReference>
<gene>
    <name evidence="2" type="ORF">EDD74_12237</name>
    <name evidence="1" type="ORF">FAEUMB_31590</name>
</gene>
<name>A0A4R3JJP9_9FIRM</name>
<reference evidence="1 4" key="1">
    <citation type="journal article" date="2018" name="Int. J. Syst. Evol. Microbiol.">
        <title>Draft Genome Sequence of Faecalimonas umbilicata JCM 30896T, an Acetate-Producing Bacterium Isolated from Human Feces.</title>
        <authorList>
            <person name="Sakamoto M."/>
            <person name="Ikeyama N."/>
            <person name="Yuki M."/>
            <person name="Ohkuma M."/>
        </authorList>
    </citation>
    <scope>NUCLEOTIDE SEQUENCE [LARGE SCALE GENOMIC DNA]</scope>
    <source>
        <strain evidence="1 4">EGH7</strain>
    </source>
</reference>
<dbReference type="EMBL" id="BHEO01000008">
    <property type="protein sequence ID" value="GBU06618.1"/>
    <property type="molecule type" value="Genomic_DNA"/>
</dbReference>
<evidence type="ECO:0000313" key="4">
    <source>
        <dbReference type="Proteomes" id="UP000702954"/>
    </source>
</evidence>
<dbReference type="Proteomes" id="UP000702954">
    <property type="component" value="Unassembled WGS sequence"/>
</dbReference>
<sequence length="87" mass="9712">MEEKTRLLIVEDENGVKAEVNGSPSDVMCLVKEALKAGNKALQKCPCIDAKDAQNLIDEVIEDYQTEVKYGEEVAIVRRILQIAKHI</sequence>
<evidence type="ECO:0000313" key="2">
    <source>
        <dbReference type="EMBL" id="TCS65543.1"/>
    </source>
</evidence>
<evidence type="ECO:0000313" key="1">
    <source>
        <dbReference type="EMBL" id="GBU06618.1"/>
    </source>
</evidence>
<dbReference type="Proteomes" id="UP000294613">
    <property type="component" value="Unassembled WGS sequence"/>
</dbReference>